<evidence type="ECO:0000313" key="2">
    <source>
        <dbReference type="EMBL" id="EFC94747.1"/>
    </source>
</evidence>
<organism evidence="2 3">
    <name type="scientific">Hungatella hathewayi DSM 13479</name>
    <dbReference type="NCBI Taxonomy" id="566550"/>
    <lineage>
        <taxon>Bacteria</taxon>
        <taxon>Bacillati</taxon>
        <taxon>Bacillota</taxon>
        <taxon>Clostridia</taxon>
        <taxon>Lachnospirales</taxon>
        <taxon>Lachnospiraceae</taxon>
        <taxon>Hungatella</taxon>
    </lineage>
</organism>
<protein>
    <submittedName>
        <fullName evidence="2">Uncharacterized protein</fullName>
    </submittedName>
</protein>
<keyword evidence="1" id="KW-1133">Transmembrane helix</keyword>
<name>D3ATV7_9FIRM</name>
<comment type="caution">
    <text evidence="2">The sequence shown here is derived from an EMBL/GenBank/DDBJ whole genome shotgun (WGS) entry which is preliminary data.</text>
</comment>
<reference evidence="2 3" key="1">
    <citation type="submission" date="2010-01" db="EMBL/GenBank/DDBJ databases">
        <authorList>
            <person name="Weinstock G."/>
            <person name="Sodergren E."/>
            <person name="Clifton S."/>
            <person name="Fulton L."/>
            <person name="Fulton B."/>
            <person name="Courtney L."/>
            <person name="Fronick C."/>
            <person name="Harrison M."/>
            <person name="Strong C."/>
            <person name="Farmer C."/>
            <person name="Delahaunty K."/>
            <person name="Markovic C."/>
            <person name="Hall O."/>
            <person name="Minx P."/>
            <person name="Tomlinson C."/>
            <person name="Mitreva M."/>
            <person name="Nelson J."/>
            <person name="Hou S."/>
            <person name="Wollam A."/>
            <person name="Pepin K.H."/>
            <person name="Johnson M."/>
            <person name="Bhonagiri V."/>
            <person name="Nash W.E."/>
            <person name="Warren W."/>
            <person name="Chinwalla A."/>
            <person name="Mardis E.R."/>
            <person name="Wilson R.K."/>
        </authorList>
    </citation>
    <scope>NUCLEOTIDE SEQUENCE [LARGE SCALE GENOMIC DNA]</scope>
    <source>
        <strain evidence="2 3">DSM 13479</strain>
    </source>
</reference>
<evidence type="ECO:0000256" key="1">
    <source>
        <dbReference type="SAM" id="Phobius"/>
    </source>
</evidence>
<keyword evidence="1" id="KW-0812">Transmembrane</keyword>
<dbReference type="Proteomes" id="UP000004968">
    <property type="component" value="Unassembled WGS sequence"/>
</dbReference>
<proteinExistence type="predicted"/>
<evidence type="ECO:0000313" key="3">
    <source>
        <dbReference type="Proteomes" id="UP000004968"/>
    </source>
</evidence>
<gene>
    <name evidence="2" type="ORF">CLOSTHATH_07067</name>
</gene>
<sequence length="47" mass="5207">MVKTIAADNAIAAILELHRFLLCILILLCFFMILLFGGSGKTQHKMS</sequence>
<dbReference type="EMBL" id="ACIO01000947">
    <property type="protein sequence ID" value="EFC94747.1"/>
    <property type="molecule type" value="Genomic_DNA"/>
</dbReference>
<accession>D3ATV7</accession>
<dbReference type="AlphaFoldDB" id="D3ATV7"/>
<dbReference type="HOGENOM" id="CLU_3168974_0_0_9"/>
<keyword evidence="1" id="KW-0472">Membrane</keyword>
<feature type="transmembrane region" description="Helical" evidence="1">
    <location>
        <begin position="17"/>
        <end position="37"/>
    </location>
</feature>